<evidence type="ECO:0000259" key="1">
    <source>
        <dbReference type="PROSITE" id="PS51186"/>
    </source>
</evidence>
<dbReference type="SUPFAM" id="SSF55729">
    <property type="entry name" value="Acyl-CoA N-acyltransferases (Nat)"/>
    <property type="match status" value="1"/>
</dbReference>
<keyword evidence="2" id="KW-0808">Transferase</keyword>
<evidence type="ECO:0000313" key="2">
    <source>
        <dbReference type="EMBL" id="MSS88567.1"/>
    </source>
</evidence>
<keyword evidence="3" id="KW-1185">Reference proteome</keyword>
<dbReference type="RefSeq" id="WP_154464451.1">
    <property type="nucleotide sequence ID" value="NZ_JAXDZL010000110.1"/>
</dbReference>
<reference evidence="2 3" key="1">
    <citation type="submission" date="2019-08" db="EMBL/GenBank/DDBJ databases">
        <title>In-depth cultivation of the pig gut microbiome towards novel bacterial diversity and tailored functional studies.</title>
        <authorList>
            <person name="Wylensek D."/>
            <person name="Hitch T.C.A."/>
            <person name="Clavel T."/>
        </authorList>
    </citation>
    <scope>NUCLEOTIDE SEQUENCE [LARGE SCALE GENOMIC DNA]</scope>
    <source>
        <strain evidence="2 3">WCA-389-WT-23B</strain>
    </source>
</reference>
<dbReference type="GO" id="GO:0016747">
    <property type="term" value="F:acyltransferase activity, transferring groups other than amino-acyl groups"/>
    <property type="evidence" value="ECO:0007669"/>
    <property type="project" value="InterPro"/>
</dbReference>
<name>A0A6N7WDK7_9FIRM</name>
<dbReference type="Proteomes" id="UP000436047">
    <property type="component" value="Unassembled WGS sequence"/>
</dbReference>
<evidence type="ECO:0000313" key="3">
    <source>
        <dbReference type="Proteomes" id="UP000436047"/>
    </source>
</evidence>
<sequence>MKKGQEGLFRVRHYLNDALRSGGGHIGYGIRDKYRGRGYATKGLALTIEKARDLVAEDELYLSVHKDNPASLRVQEKNGAYIHHSDEKEYYTRIPLEKTLEKSTKD</sequence>
<feature type="domain" description="N-acetyltransferase" evidence="1">
    <location>
        <begin position="1"/>
        <end position="101"/>
    </location>
</feature>
<dbReference type="AlphaFoldDB" id="A0A6N7WDK7"/>
<dbReference type="EMBL" id="VUMI01000013">
    <property type="protein sequence ID" value="MSS88567.1"/>
    <property type="molecule type" value="Genomic_DNA"/>
</dbReference>
<accession>A0A6N7WDK7</accession>
<dbReference type="InterPro" id="IPR000182">
    <property type="entry name" value="GNAT_dom"/>
</dbReference>
<dbReference type="PANTHER" id="PTHR39173">
    <property type="entry name" value="ACETYLTRANSFERASE"/>
    <property type="match status" value="1"/>
</dbReference>
<protein>
    <submittedName>
        <fullName evidence="2">GNAT family N-acetyltransferase</fullName>
    </submittedName>
</protein>
<dbReference type="PROSITE" id="PS51186">
    <property type="entry name" value="GNAT"/>
    <property type="match status" value="1"/>
</dbReference>
<dbReference type="GeneID" id="86053340"/>
<proteinExistence type="predicted"/>
<organism evidence="2 3">
    <name type="scientific">Eisenbergiella porci</name>
    <dbReference type="NCBI Taxonomy" id="2652274"/>
    <lineage>
        <taxon>Bacteria</taxon>
        <taxon>Bacillati</taxon>
        <taxon>Bacillota</taxon>
        <taxon>Clostridia</taxon>
        <taxon>Lachnospirales</taxon>
        <taxon>Lachnospiraceae</taxon>
        <taxon>Eisenbergiella</taxon>
    </lineage>
</organism>
<dbReference type="InterPro" id="IPR016181">
    <property type="entry name" value="Acyl_CoA_acyltransferase"/>
</dbReference>
<gene>
    <name evidence="2" type="ORF">FYJ45_09750</name>
</gene>
<dbReference type="PANTHER" id="PTHR39173:SF1">
    <property type="entry name" value="ACETYLTRANSFERASE"/>
    <property type="match status" value="1"/>
</dbReference>
<dbReference type="Gene3D" id="3.40.630.30">
    <property type="match status" value="1"/>
</dbReference>
<dbReference type="Pfam" id="PF13302">
    <property type="entry name" value="Acetyltransf_3"/>
    <property type="match status" value="1"/>
</dbReference>
<comment type="caution">
    <text evidence="2">The sequence shown here is derived from an EMBL/GenBank/DDBJ whole genome shotgun (WGS) entry which is preliminary data.</text>
</comment>